<accession>A0ABP3ZDX1</accession>
<dbReference type="EMBL" id="BAAAHQ010000007">
    <property type="protein sequence ID" value="GAA0918554.1"/>
    <property type="molecule type" value="Genomic_DNA"/>
</dbReference>
<evidence type="ECO:0000313" key="1">
    <source>
        <dbReference type="EMBL" id="GAA0918554.1"/>
    </source>
</evidence>
<comment type="caution">
    <text evidence="1">The sequence shown here is derived from an EMBL/GenBank/DDBJ whole genome shotgun (WGS) entry which is preliminary data.</text>
</comment>
<dbReference type="Proteomes" id="UP001501578">
    <property type="component" value="Unassembled WGS sequence"/>
</dbReference>
<keyword evidence="2" id="KW-1185">Reference proteome</keyword>
<gene>
    <name evidence="1" type="ORF">GCM10009560_15610</name>
</gene>
<proteinExistence type="predicted"/>
<name>A0ABP3ZDX1_9ACTN</name>
<reference evidence="2" key="1">
    <citation type="journal article" date="2019" name="Int. J. Syst. Evol. Microbiol.">
        <title>The Global Catalogue of Microorganisms (GCM) 10K type strain sequencing project: providing services to taxonomists for standard genome sequencing and annotation.</title>
        <authorList>
            <consortium name="The Broad Institute Genomics Platform"/>
            <consortium name="The Broad Institute Genome Sequencing Center for Infectious Disease"/>
            <person name="Wu L."/>
            <person name="Ma J."/>
        </authorList>
    </citation>
    <scope>NUCLEOTIDE SEQUENCE [LARGE SCALE GENOMIC DNA]</scope>
    <source>
        <strain evidence="2">JCM 11136</strain>
    </source>
</reference>
<organism evidence="1 2">
    <name type="scientific">Nonomuraea longicatena</name>
    <dbReference type="NCBI Taxonomy" id="83682"/>
    <lineage>
        <taxon>Bacteria</taxon>
        <taxon>Bacillati</taxon>
        <taxon>Actinomycetota</taxon>
        <taxon>Actinomycetes</taxon>
        <taxon>Streptosporangiales</taxon>
        <taxon>Streptosporangiaceae</taxon>
        <taxon>Nonomuraea</taxon>
    </lineage>
</organism>
<sequence>MRILVNIKTPLLRKAERYGIDVPRVMHDALAATVRRAEAAAPVKVSDRIAAANLCVETAADDWADMLHMADLVAPVQTEEAASGVRRAIVNGWDAQICAWLTHKPAEVRITVTTGMTIWKNLAEITATAARKHSVRTPEHIEKRYADSMAALANDMASAKAELAKHVGDVVPRRA</sequence>
<protein>
    <submittedName>
        <fullName evidence="1">Uncharacterized protein</fullName>
    </submittedName>
</protein>
<dbReference type="RefSeq" id="WP_343949034.1">
    <property type="nucleotide sequence ID" value="NZ_BAAAHQ010000007.1"/>
</dbReference>
<evidence type="ECO:0000313" key="2">
    <source>
        <dbReference type="Proteomes" id="UP001501578"/>
    </source>
</evidence>